<dbReference type="PROSITE" id="PS00674">
    <property type="entry name" value="AAA"/>
    <property type="match status" value="1"/>
</dbReference>
<keyword evidence="5" id="KW-1185">Reference proteome</keyword>
<dbReference type="PANTHER" id="PTHR23076:SF97">
    <property type="entry name" value="ATP-DEPENDENT ZINC METALLOPROTEASE YME1L1"/>
    <property type="match status" value="1"/>
</dbReference>
<keyword evidence="1" id="KW-0547">Nucleotide-binding</keyword>
<comment type="caution">
    <text evidence="4">The sequence shown here is derived from an EMBL/GenBank/DDBJ whole genome shotgun (WGS) entry which is preliminary data.</text>
</comment>
<evidence type="ECO:0000256" key="2">
    <source>
        <dbReference type="SAM" id="MobiDB-lite"/>
    </source>
</evidence>
<dbReference type="SUPFAM" id="SSF140990">
    <property type="entry name" value="FtsH protease domain-like"/>
    <property type="match status" value="1"/>
</dbReference>
<dbReference type="SMART" id="SM00382">
    <property type="entry name" value="AAA"/>
    <property type="match status" value="1"/>
</dbReference>
<keyword evidence="1" id="KW-0067">ATP-binding</keyword>
<feature type="compositionally biased region" description="Polar residues" evidence="2">
    <location>
        <begin position="39"/>
        <end position="49"/>
    </location>
</feature>
<dbReference type="Proteomes" id="UP001595547">
    <property type="component" value="Unassembled WGS sequence"/>
</dbReference>
<dbReference type="Gene3D" id="1.10.8.60">
    <property type="match status" value="1"/>
</dbReference>
<dbReference type="Gene3D" id="3.40.50.300">
    <property type="entry name" value="P-loop containing nucleotide triphosphate hydrolases"/>
    <property type="match status" value="1"/>
</dbReference>
<feature type="domain" description="AAA+ ATPase" evidence="3">
    <location>
        <begin position="324"/>
        <end position="462"/>
    </location>
</feature>
<dbReference type="Pfam" id="PF00004">
    <property type="entry name" value="AAA"/>
    <property type="match status" value="1"/>
</dbReference>
<gene>
    <name evidence="4" type="ORF">ACFOGH_05990</name>
</gene>
<evidence type="ECO:0000313" key="5">
    <source>
        <dbReference type="Proteomes" id="UP001595547"/>
    </source>
</evidence>
<protein>
    <submittedName>
        <fullName evidence="4">AAA family ATPase</fullName>
    </submittedName>
</protein>
<dbReference type="SUPFAM" id="SSF52540">
    <property type="entry name" value="P-loop containing nucleoside triphosphate hydrolases"/>
    <property type="match status" value="1"/>
</dbReference>
<dbReference type="EMBL" id="JBHRTO010000001">
    <property type="protein sequence ID" value="MFC3180530.1"/>
    <property type="molecule type" value="Genomic_DNA"/>
</dbReference>
<dbReference type="CDD" id="cd19481">
    <property type="entry name" value="RecA-like_protease"/>
    <property type="match status" value="1"/>
</dbReference>
<reference evidence="5" key="1">
    <citation type="journal article" date="2019" name="Int. J. Syst. Evol. Microbiol.">
        <title>The Global Catalogue of Microorganisms (GCM) 10K type strain sequencing project: providing services to taxonomists for standard genome sequencing and annotation.</title>
        <authorList>
            <consortium name="The Broad Institute Genomics Platform"/>
            <consortium name="The Broad Institute Genome Sequencing Center for Infectious Disease"/>
            <person name="Wu L."/>
            <person name="Ma J."/>
        </authorList>
    </citation>
    <scope>NUCLEOTIDE SEQUENCE [LARGE SCALE GENOMIC DNA]</scope>
    <source>
        <strain evidence="5">KCTC 52039</strain>
    </source>
</reference>
<dbReference type="InterPro" id="IPR003593">
    <property type="entry name" value="AAA+_ATPase"/>
</dbReference>
<dbReference type="InterPro" id="IPR003960">
    <property type="entry name" value="ATPase_AAA_CS"/>
</dbReference>
<accession>A0ABV7IVK6</accession>
<evidence type="ECO:0000259" key="3">
    <source>
        <dbReference type="SMART" id="SM00382"/>
    </source>
</evidence>
<organism evidence="4 5">
    <name type="scientific">Cypionkella sinensis</name>
    <dbReference type="NCBI Taxonomy" id="1756043"/>
    <lineage>
        <taxon>Bacteria</taxon>
        <taxon>Pseudomonadati</taxon>
        <taxon>Pseudomonadota</taxon>
        <taxon>Alphaproteobacteria</taxon>
        <taxon>Rhodobacterales</taxon>
        <taxon>Paracoccaceae</taxon>
        <taxon>Cypionkella</taxon>
    </lineage>
</organism>
<feature type="region of interest" description="Disordered" evidence="2">
    <location>
        <begin position="32"/>
        <end position="84"/>
    </location>
</feature>
<comment type="similarity">
    <text evidence="1">Belongs to the AAA ATPase family.</text>
</comment>
<sequence>MNTLPQPIAASARPAWMTFAHALHDLMVDKPLPQVPAASPSNPQDTEAQVETPDFWDGYNDVRPATNEATADDPEPQKSQTTPQRSLYTDLPLAFACAQIAQLLPDLPAMEAVMAPGAITTLVLSEHRLLDKAKKILSQQFEDIRDADPSRCGKISLANHVQFILEPEDHVKSKSKVAQDFTKALSYNAPIVILLCDATALRHPLQLALPKPLACAERSQAMLMFALELAFGAFNTVEEAELYQALPADADLNALTPEALDLAFRGQSALAIAAALNTLVARKKETGGAGLDALAGMGELSSVAATLVADLADYKAGQLAWSDLPRGILLYGGPGTGKTYAVGCIARAANVPLIAATVGGWQSAGHLGDMLKAMKASFDEARSNAPCVLFIDELDSLGSLQSKDKNSNYRTQVINEMLAQMGGIAGLEGVILIGATNDPHAIDPAIQRPGRLDRHIAVPLPGRLAIEAQMLRHLGADAAHIDLPAVMRLTRGKTPAELAAALRLARAQARQARTKLSTQDVLEHLRPAPLSIEREWIVALHEAGHAMVGHLLGVGRPTELRIDNNGGETRMRLNTSTGRLETVENKMAYFLAGRAAEIIQTSRVTAGAGGNVVSDLAMATELAISIERSLGLGQNGLIWEQSPSQLGRALSNDERALVAKRLNAAEARAKAVLIQHKESLLDLAEALCATRHLQEEEILPFLPDVAEDTGEVARTFSLEPTSQKEASDPSEFTV</sequence>
<proteinExistence type="inferred from homology"/>
<name>A0ABV7IVK6_9RHOB</name>
<dbReference type="InterPro" id="IPR027417">
    <property type="entry name" value="P-loop_NTPase"/>
</dbReference>
<evidence type="ECO:0000256" key="1">
    <source>
        <dbReference type="RuleBase" id="RU003651"/>
    </source>
</evidence>
<dbReference type="Gene3D" id="1.20.58.760">
    <property type="entry name" value="Peptidase M41"/>
    <property type="match status" value="1"/>
</dbReference>
<evidence type="ECO:0000313" key="4">
    <source>
        <dbReference type="EMBL" id="MFC3180530.1"/>
    </source>
</evidence>
<dbReference type="RefSeq" id="WP_380072155.1">
    <property type="nucleotide sequence ID" value="NZ_JBHRTO010000001.1"/>
</dbReference>
<dbReference type="InterPro" id="IPR037219">
    <property type="entry name" value="Peptidase_M41-like"/>
</dbReference>
<dbReference type="PANTHER" id="PTHR23076">
    <property type="entry name" value="METALLOPROTEASE M41 FTSH"/>
    <property type="match status" value="1"/>
</dbReference>
<dbReference type="InterPro" id="IPR003959">
    <property type="entry name" value="ATPase_AAA_core"/>
</dbReference>